<dbReference type="Proteomes" id="UP000460298">
    <property type="component" value="Unassembled WGS sequence"/>
</dbReference>
<dbReference type="Pfam" id="PF04773">
    <property type="entry name" value="FecR"/>
    <property type="match status" value="1"/>
</dbReference>
<dbReference type="AlphaFoldDB" id="A0A833LY02"/>
<keyword evidence="1" id="KW-0812">Transmembrane</keyword>
<protein>
    <recommendedName>
        <fullName evidence="2">FecR protein domain-containing protein</fullName>
    </recommendedName>
</protein>
<comment type="caution">
    <text evidence="3">The sequence shown here is derived from an EMBL/GenBank/DDBJ whole genome shotgun (WGS) entry which is preliminary data.</text>
</comment>
<name>A0A833LY02_9LEPT</name>
<sequence>MAEIHEIERNPEFDAYLPLFKEKVAEPAFPDFSDEWLNRAPRIQLEDTTMVASPNTHNKKKIYFSAAATLLIAVSAALFTIFRQSAPEAPAVSHTGKLKAVVVFLKGEASKVTADGSVALHSGDILGAGTKIITGPGSMVDLAFEGGAIVRLRESTDVVLATPADPGKGIYIEQSNGKTLHLVKKLDAGAQHGSISPTAVASVRGTIYEFNVESDATTVVVAEGMVEATGMKGKTETHIIEANREIRLSDNLDQPSDRKSEGLVEEAVEMQRNADAFAEASSLTGELQEAKSEEDLKRIYQQEIELITLTDGRVLRGVVVAQSGGKLLVQTVQGSHFVDENSVKNIRYATETVTQ</sequence>
<proteinExistence type="predicted"/>
<feature type="domain" description="FecR protein" evidence="2">
    <location>
        <begin position="131"/>
        <end position="227"/>
    </location>
</feature>
<evidence type="ECO:0000256" key="1">
    <source>
        <dbReference type="SAM" id="Phobius"/>
    </source>
</evidence>
<feature type="transmembrane region" description="Helical" evidence="1">
    <location>
        <begin position="62"/>
        <end position="82"/>
    </location>
</feature>
<dbReference type="PANTHER" id="PTHR38731">
    <property type="entry name" value="LIPL45-RELATED LIPOPROTEIN-RELATED"/>
    <property type="match status" value="1"/>
</dbReference>
<reference evidence="3 4" key="1">
    <citation type="submission" date="2019-10" db="EMBL/GenBank/DDBJ databases">
        <title>Extracellular Electron Transfer in a Candidatus Methanoperedens spp. Enrichment Culture.</title>
        <authorList>
            <person name="Berger S."/>
            <person name="Rangel Shaw D."/>
            <person name="Berben T."/>
            <person name="In 'T Zandt M."/>
            <person name="Frank J."/>
            <person name="Reimann J."/>
            <person name="Jetten M.S.M."/>
            <person name="Welte C.U."/>
        </authorList>
    </citation>
    <scope>NUCLEOTIDE SEQUENCE [LARGE SCALE GENOMIC DNA]</scope>
    <source>
        <strain evidence="3">SB12</strain>
    </source>
</reference>
<evidence type="ECO:0000313" key="4">
    <source>
        <dbReference type="Proteomes" id="UP000460298"/>
    </source>
</evidence>
<evidence type="ECO:0000313" key="3">
    <source>
        <dbReference type="EMBL" id="KAB2930987.1"/>
    </source>
</evidence>
<gene>
    <name evidence="3" type="ORF">F9K24_14940</name>
</gene>
<keyword evidence="1" id="KW-1133">Transmembrane helix</keyword>
<evidence type="ECO:0000259" key="2">
    <source>
        <dbReference type="Pfam" id="PF04773"/>
    </source>
</evidence>
<dbReference type="InterPro" id="IPR006860">
    <property type="entry name" value="FecR"/>
</dbReference>
<keyword evidence="1" id="KW-0472">Membrane</keyword>
<dbReference type="EMBL" id="WBUI01000016">
    <property type="protein sequence ID" value="KAB2930987.1"/>
    <property type="molecule type" value="Genomic_DNA"/>
</dbReference>
<organism evidence="3 4">
    <name type="scientific">Leptonema illini</name>
    <dbReference type="NCBI Taxonomy" id="183"/>
    <lineage>
        <taxon>Bacteria</taxon>
        <taxon>Pseudomonadati</taxon>
        <taxon>Spirochaetota</taxon>
        <taxon>Spirochaetia</taxon>
        <taxon>Leptospirales</taxon>
        <taxon>Leptospiraceae</taxon>
        <taxon>Leptonema</taxon>
    </lineage>
</organism>
<accession>A0A833LY02</accession>